<gene>
    <name evidence="2" type="ordered locus">Rvan_0130</name>
</gene>
<accession>E3I5R7</accession>
<dbReference type="EMBL" id="CP002292">
    <property type="protein sequence ID" value="ADP69420.1"/>
    <property type="molecule type" value="Genomic_DNA"/>
</dbReference>
<feature type="domain" description="N-acetyltransferase" evidence="1">
    <location>
        <begin position="4"/>
        <end position="147"/>
    </location>
</feature>
<dbReference type="InterPro" id="IPR016181">
    <property type="entry name" value="Acyl_CoA_acyltransferase"/>
</dbReference>
<evidence type="ECO:0000313" key="3">
    <source>
        <dbReference type="Proteomes" id="UP000001399"/>
    </source>
</evidence>
<dbReference type="Gene3D" id="3.40.630.30">
    <property type="match status" value="1"/>
</dbReference>
<dbReference type="eggNOG" id="COG3153">
    <property type="taxonomic scope" value="Bacteria"/>
</dbReference>
<name>E3I5R7_RHOVT</name>
<dbReference type="CDD" id="cd04301">
    <property type="entry name" value="NAT_SF"/>
    <property type="match status" value="1"/>
</dbReference>
<protein>
    <submittedName>
        <fullName evidence="2">GCN5-related N-acetyltransferase</fullName>
    </submittedName>
</protein>
<reference evidence="3" key="1">
    <citation type="journal article" date="2011" name="J. Bacteriol.">
        <title>Genome sequences of eight morphologically diverse alphaproteobacteria.</title>
        <authorList>
            <consortium name="US DOE Joint Genome Institute"/>
            <person name="Brown P.J."/>
            <person name="Kysela D.T."/>
            <person name="Buechlein A."/>
            <person name="Hemmerich C."/>
            <person name="Brun Y.V."/>
        </authorList>
    </citation>
    <scope>NUCLEOTIDE SEQUENCE [LARGE SCALE GENOMIC DNA]</scope>
    <source>
        <strain evidence="3">ATCC 17100 / ATH 3.1.1 / DSM 162 / LMG 4299</strain>
    </source>
</reference>
<dbReference type="HOGENOM" id="CLU_081840_2_0_5"/>
<dbReference type="STRING" id="648757.Rvan_0130"/>
<dbReference type="PROSITE" id="PS51186">
    <property type="entry name" value="GNAT"/>
    <property type="match status" value="1"/>
</dbReference>
<keyword evidence="2" id="KW-0808">Transferase</keyword>
<organism evidence="2 3">
    <name type="scientific">Rhodomicrobium vannielii (strain ATCC 17100 / DSM 162 / LMG 4299 / NCIMB 10020 / ATH 3.1.1)</name>
    <dbReference type="NCBI Taxonomy" id="648757"/>
    <lineage>
        <taxon>Bacteria</taxon>
        <taxon>Pseudomonadati</taxon>
        <taxon>Pseudomonadota</taxon>
        <taxon>Alphaproteobacteria</taxon>
        <taxon>Hyphomicrobiales</taxon>
        <taxon>Hyphomicrobiaceae</taxon>
        <taxon>Rhodomicrobium</taxon>
    </lineage>
</organism>
<proteinExistence type="predicted"/>
<dbReference type="AlphaFoldDB" id="E3I5R7"/>
<keyword evidence="3" id="KW-1185">Reference proteome</keyword>
<dbReference type="KEGG" id="rva:Rvan_0130"/>
<dbReference type="GO" id="GO:0016747">
    <property type="term" value="F:acyltransferase activity, transferring groups other than amino-acyl groups"/>
    <property type="evidence" value="ECO:0007669"/>
    <property type="project" value="InterPro"/>
</dbReference>
<dbReference type="InterPro" id="IPR000182">
    <property type="entry name" value="GNAT_dom"/>
</dbReference>
<dbReference type="Pfam" id="PF00583">
    <property type="entry name" value="Acetyltransf_1"/>
    <property type="match status" value="1"/>
</dbReference>
<dbReference type="SUPFAM" id="SSF55729">
    <property type="entry name" value="Acyl-CoA N-acyltransferases (Nat)"/>
    <property type="match status" value="1"/>
</dbReference>
<evidence type="ECO:0000259" key="1">
    <source>
        <dbReference type="PROSITE" id="PS51186"/>
    </source>
</evidence>
<dbReference type="RefSeq" id="WP_013417827.1">
    <property type="nucleotide sequence ID" value="NC_014664.1"/>
</dbReference>
<dbReference type="Proteomes" id="UP000001399">
    <property type="component" value="Chromosome"/>
</dbReference>
<evidence type="ECO:0000313" key="2">
    <source>
        <dbReference type="EMBL" id="ADP69420.1"/>
    </source>
</evidence>
<sequence>MTTPTIRDEATGDEGTIRSITTAAFVTVPYSQGTEAAIIDALRRDEALTVSLVALDEGEIVGHIAFSPATIDGEQRGWFGVGPLSVRPDRQNRGIGGSLVRAGLERLRALGAKGCVLVGKPNYYERFGFKADARLTLDGVPPQYFQALSFGGELPRGSVSFHPGFGAKDE</sequence>